<dbReference type="KEGG" id="mprt:ET475_13535"/>
<evidence type="ECO:0000256" key="2">
    <source>
        <dbReference type="SAM" id="Phobius"/>
    </source>
</evidence>
<evidence type="ECO:0000313" key="3">
    <source>
        <dbReference type="EMBL" id="QAY60910.1"/>
    </source>
</evidence>
<keyword evidence="2" id="KW-1133">Transmembrane helix</keyword>
<organism evidence="3 4">
    <name type="scientific">Microbacterium protaetiae</name>
    <dbReference type="NCBI Taxonomy" id="2509458"/>
    <lineage>
        <taxon>Bacteria</taxon>
        <taxon>Bacillati</taxon>
        <taxon>Actinomycetota</taxon>
        <taxon>Actinomycetes</taxon>
        <taxon>Micrococcales</taxon>
        <taxon>Microbacteriaceae</taxon>
        <taxon>Microbacterium</taxon>
    </lineage>
</organism>
<dbReference type="Proteomes" id="UP000293995">
    <property type="component" value="Chromosome"/>
</dbReference>
<feature type="transmembrane region" description="Helical" evidence="2">
    <location>
        <begin position="45"/>
        <end position="64"/>
    </location>
</feature>
<feature type="compositionally biased region" description="Pro residues" evidence="1">
    <location>
        <begin position="1"/>
        <end position="15"/>
    </location>
</feature>
<dbReference type="Pfam" id="PF04977">
    <property type="entry name" value="DivIC"/>
    <property type="match status" value="1"/>
</dbReference>
<reference evidence="3 4" key="1">
    <citation type="submission" date="2019-01" db="EMBL/GenBank/DDBJ databases">
        <title>Genome sequencing of strain DFW100M-13.</title>
        <authorList>
            <person name="Heo J."/>
            <person name="Kim S.-J."/>
            <person name="Kim J.-S."/>
            <person name="Hong S.-B."/>
            <person name="Kwon S.-W."/>
        </authorList>
    </citation>
    <scope>NUCLEOTIDE SEQUENCE [LARGE SCALE GENOMIC DNA]</scope>
    <source>
        <strain evidence="3 4">DFW100M-13</strain>
    </source>
</reference>
<feature type="compositionally biased region" description="Low complexity" evidence="1">
    <location>
        <begin position="178"/>
        <end position="196"/>
    </location>
</feature>
<feature type="region of interest" description="Disordered" evidence="1">
    <location>
        <begin position="1"/>
        <end position="30"/>
    </location>
</feature>
<gene>
    <name evidence="3" type="ORF">ET475_13535</name>
</gene>
<protein>
    <submittedName>
        <fullName evidence="3">Septum formation initiator family protein</fullName>
    </submittedName>
</protein>
<name>A0A4P6EEZ2_9MICO</name>
<dbReference type="EMBL" id="CP035494">
    <property type="protein sequence ID" value="QAY60910.1"/>
    <property type="molecule type" value="Genomic_DNA"/>
</dbReference>
<keyword evidence="2" id="KW-0472">Membrane</keyword>
<feature type="region of interest" description="Disordered" evidence="1">
    <location>
        <begin position="169"/>
        <end position="196"/>
    </location>
</feature>
<keyword evidence="4" id="KW-1185">Reference proteome</keyword>
<accession>A0A4P6EEZ2</accession>
<evidence type="ECO:0000313" key="4">
    <source>
        <dbReference type="Proteomes" id="UP000293995"/>
    </source>
</evidence>
<dbReference type="AlphaFoldDB" id="A0A4P6EEZ2"/>
<dbReference type="InterPro" id="IPR007060">
    <property type="entry name" value="FtsL/DivIC"/>
</dbReference>
<keyword evidence="2" id="KW-0812">Transmembrane</keyword>
<sequence length="196" mass="21044">MVKRPTPPSSVPPKPASRTDAQRGSAASPTHRPVDVRAWLAGSRLSGFTAIMLGLVVIAVFVLVPTVSTYVGQRQQIAALQQSVRVTQNEIDALERQRARWDDPAYITTQARERLYFTNPGEVVYLVDDDLPDTDIPQEKAPVSDEVEAAHTDWMSQLVRSVAQAGLAKTAVPAAGDSTPTPAPTSSSSSSPTPSR</sequence>
<dbReference type="OrthoDB" id="5187715at2"/>
<proteinExistence type="predicted"/>
<evidence type="ECO:0000256" key="1">
    <source>
        <dbReference type="SAM" id="MobiDB-lite"/>
    </source>
</evidence>